<keyword evidence="3" id="KW-0560">Oxidoreductase</keyword>
<evidence type="ECO:0000313" key="12">
    <source>
        <dbReference type="Proteomes" id="UP000321635"/>
    </source>
</evidence>
<evidence type="ECO:0000256" key="8">
    <source>
        <dbReference type="ARBA" id="ARBA00076680"/>
    </source>
</evidence>
<keyword evidence="4" id="KW-0520">NAD</keyword>
<comment type="cofactor">
    <cofactor evidence="1">
        <name>Fe cation</name>
        <dbReference type="ChEBI" id="CHEBI:24875"/>
    </cofactor>
</comment>
<comment type="catalytic activity">
    <reaction evidence="6">
        <text>a primary alcohol + NAD(+) = an aldehyde + NADH + H(+)</text>
        <dbReference type="Rhea" id="RHEA:10736"/>
        <dbReference type="ChEBI" id="CHEBI:15378"/>
        <dbReference type="ChEBI" id="CHEBI:15734"/>
        <dbReference type="ChEBI" id="CHEBI:17478"/>
        <dbReference type="ChEBI" id="CHEBI:57540"/>
        <dbReference type="ChEBI" id="CHEBI:57945"/>
        <dbReference type="EC" id="1.1.1.1"/>
    </reaction>
</comment>
<dbReference type="InterPro" id="IPR039697">
    <property type="entry name" value="Alcohol_dehydrogenase_Fe"/>
</dbReference>
<sequence>MPDGVAALLGPRILIVIDATIHSLGLADPFIASLHAAGSAVSLFDGVSPEPPDSNVEIAVGMARDMSATGVVGIGGGSAMDVAKVVALVAGSRQPLDQLYGVNVATGPRLPLALAPTTAGTGSEATPVAILVAGNAKKGVVSHHLLPDVAILDPELTVGLPPAVTAATGVDAMVHAIEAYTSASPNRNPVSQGLAQQALRLLGANIRRVVDDGYDRDARGAMLLGSFLAGQAFANSPVAAVHALAYPIGSRFHVAHGISTALMLPHVMRFNLPNAASDYASIAADIFPDLAETPLHERADAMIRAVAELISAIGLPTSLQALAIPEQSLPDMAAEAMQQTRLLINNPRPVTPEQALRIYQGAYR</sequence>
<dbReference type="STRING" id="1120919.GCA_000429165_03442"/>
<organism evidence="11 12">
    <name type="scientific">Acetobacter nitrogenifigens DSM 23921 = NBRC 105050</name>
    <dbReference type="NCBI Taxonomy" id="1120919"/>
    <lineage>
        <taxon>Bacteria</taxon>
        <taxon>Pseudomonadati</taxon>
        <taxon>Pseudomonadota</taxon>
        <taxon>Alphaproteobacteria</taxon>
        <taxon>Acetobacterales</taxon>
        <taxon>Acetobacteraceae</taxon>
        <taxon>Acetobacter</taxon>
    </lineage>
</organism>
<dbReference type="GO" id="GO:0046872">
    <property type="term" value="F:metal ion binding"/>
    <property type="evidence" value="ECO:0007669"/>
    <property type="project" value="InterPro"/>
</dbReference>
<evidence type="ECO:0000256" key="2">
    <source>
        <dbReference type="ARBA" id="ARBA00007358"/>
    </source>
</evidence>
<reference evidence="11 12" key="1">
    <citation type="submission" date="2019-07" db="EMBL/GenBank/DDBJ databases">
        <title>Whole genome shotgun sequence of Acetobacter nitrogenifigens NBRC 105050.</title>
        <authorList>
            <person name="Hosoyama A."/>
            <person name="Uohara A."/>
            <person name="Ohji S."/>
            <person name="Ichikawa N."/>
        </authorList>
    </citation>
    <scope>NUCLEOTIDE SEQUENCE [LARGE SCALE GENOMIC DNA]</scope>
    <source>
        <strain evidence="11 12">NBRC 105050</strain>
    </source>
</reference>
<dbReference type="Pfam" id="PF25137">
    <property type="entry name" value="ADH_Fe_C"/>
    <property type="match status" value="1"/>
</dbReference>
<evidence type="ECO:0000256" key="4">
    <source>
        <dbReference type="ARBA" id="ARBA00023027"/>
    </source>
</evidence>
<dbReference type="PROSITE" id="PS00913">
    <property type="entry name" value="ADH_IRON_1"/>
    <property type="match status" value="1"/>
</dbReference>
<comment type="similarity">
    <text evidence="2">Belongs to the iron-containing alcohol dehydrogenase family.</text>
</comment>
<dbReference type="FunFam" id="3.40.50.1970:FF:000003">
    <property type="entry name" value="Alcohol dehydrogenase, iron-containing"/>
    <property type="match status" value="1"/>
</dbReference>
<evidence type="ECO:0000256" key="1">
    <source>
        <dbReference type="ARBA" id="ARBA00001962"/>
    </source>
</evidence>
<accession>A0A511XEU2</accession>
<comment type="catalytic activity">
    <reaction evidence="5">
        <text>a secondary alcohol + NAD(+) = a ketone + NADH + H(+)</text>
        <dbReference type="Rhea" id="RHEA:10740"/>
        <dbReference type="ChEBI" id="CHEBI:15378"/>
        <dbReference type="ChEBI" id="CHEBI:17087"/>
        <dbReference type="ChEBI" id="CHEBI:35681"/>
        <dbReference type="ChEBI" id="CHEBI:57540"/>
        <dbReference type="ChEBI" id="CHEBI:57945"/>
        <dbReference type="EC" id="1.1.1.1"/>
    </reaction>
</comment>
<dbReference type="PANTHER" id="PTHR11496:SF102">
    <property type="entry name" value="ALCOHOL DEHYDROGENASE 4"/>
    <property type="match status" value="1"/>
</dbReference>
<dbReference type="SUPFAM" id="SSF56796">
    <property type="entry name" value="Dehydroquinate synthase-like"/>
    <property type="match status" value="1"/>
</dbReference>
<feature type="domain" description="Alcohol dehydrogenase iron-type/glycerol dehydrogenase GldA" evidence="9">
    <location>
        <begin position="9"/>
        <end position="154"/>
    </location>
</feature>
<dbReference type="Proteomes" id="UP000321635">
    <property type="component" value="Unassembled WGS sequence"/>
</dbReference>
<evidence type="ECO:0000256" key="6">
    <source>
        <dbReference type="ARBA" id="ARBA00049243"/>
    </source>
</evidence>
<dbReference type="Gene3D" id="3.40.50.1970">
    <property type="match status" value="1"/>
</dbReference>
<dbReference type="PANTHER" id="PTHR11496">
    <property type="entry name" value="ALCOHOL DEHYDROGENASE"/>
    <property type="match status" value="1"/>
</dbReference>
<dbReference type="CDD" id="cd08193">
    <property type="entry name" value="HVD"/>
    <property type="match status" value="1"/>
</dbReference>
<name>A0A511XEU2_9PROT</name>
<dbReference type="GO" id="GO:0004022">
    <property type="term" value="F:alcohol dehydrogenase (NAD+) activity"/>
    <property type="evidence" value="ECO:0007669"/>
    <property type="project" value="UniProtKB-EC"/>
</dbReference>
<feature type="domain" description="Fe-containing alcohol dehydrogenase-like C-terminal" evidence="10">
    <location>
        <begin position="165"/>
        <end position="363"/>
    </location>
</feature>
<comment type="caution">
    <text evidence="11">The sequence shown here is derived from an EMBL/GenBank/DDBJ whole genome shotgun (WGS) entry which is preliminary data.</text>
</comment>
<dbReference type="Pfam" id="PF00465">
    <property type="entry name" value="Fe-ADH"/>
    <property type="match status" value="1"/>
</dbReference>
<evidence type="ECO:0000259" key="9">
    <source>
        <dbReference type="Pfam" id="PF00465"/>
    </source>
</evidence>
<evidence type="ECO:0000256" key="7">
    <source>
        <dbReference type="ARBA" id="ARBA00074848"/>
    </source>
</evidence>
<proteinExistence type="inferred from homology"/>
<dbReference type="InterPro" id="IPR001670">
    <property type="entry name" value="ADH_Fe/GldA"/>
</dbReference>
<evidence type="ECO:0000256" key="3">
    <source>
        <dbReference type="ARBA" id="ARBA00023002"/>
    </source>
</evidence>
<gene>
    <name evidence="11" type="ORF">ANI02nite_33600</name>
</gene>
<dbReference type="FunFam" id="1.20.1090.10:FF:000001">
    <property type="entry name" value="Aldehyde-alcohol dehydrogenase"/>
    <property type="match status" value="1"/>
</dbReference>
<protein>
    <recommendedName>
        <fullName evidence="7">Alcohol dehydrogenase 2</fullName>
    </recommendedName>
    <alternativeName>
        <fullName evidence="8">Alcohol dehydrogenase II</fullName>
    </alternativeName>
</protein>
<dbReference type="EMBL" id="BJYF01000038">
    <property type="protein sequence ID" value="GEN61476.1"/>
    <property type="molecule type" value="Genomic_DNA"/>
</dbReference>
<evidence type="ECO:0000256" key="5">
    <source>
        <dbReference type="ARBA" id="ARBA00049164"/>
    </source>
</evidence>
<dbReference type="InterPro" id="IPR018211">
    <property type="entry name" value="ADH_Fe_CS"/>
</dbReference>
<keyword evidence="12" id="KW-1185">Reference proteome</keyword>
<dbReference type="AlphaFoldDB" id="A0A511XEU2"/>
<evidence type="ECO:0000313" key="11">
    <source>
        <dbReference type="EMBL" id="GEN61476.1"/>
    </source>
</evidence>
<dbReference type="InterPro" id="IPR056798">
    <property type="entry name" value="ADH_Fe_C"/>
</dbReference>
<dbReference type="Gene3D" id="1.20.1090.10">
    <property type="entry name" value="Dehydroquinate synthase-like - alpha domain"/>
    <property type="match status" value="1"/>
</dbReference>
<evidence type="ECO:0000259" key="10">
    <source>
        <dbReference type="Pfam" id="PF25137"/>
    </source>
</evidence>